<evidence type="ECO:0000259" key="1">
    <source>
        <dbReference type="Pfam" id="PF01548"/>
    </source>
</evidence>
<dbReference type="Pfam" id="PF02371">
    <property type="entry name" value="Transposase_20"/>
    <property type="match status" value="1"/>
</dbReference>
<proteinExistence type="predicted"/>
<dbReference type="RefSeq" id="WP_169522369.1">
    <property type="nucleotide sequence ID" value="NZ_JAAMPT010000165.1"/>
</dbReference>
<evidence type="ECO:0000259" key="2">
    <source>
        <dbReference type="Pfam" id="PF02371"/>
    </source>
</evidence>
<dbReference type="PANTHER" id="PTHR33055">
    <property type="entry name" value="TRANSPOSASE FOR INSERTION SEQUENCE ELEMENT IS1111A"/>
    <property type="match status" value="1"/>
</dbReference>
<dbReference type="InterPro" id="IPR002525">
    <property type="entry name" value="Transp_IS110-like_N"/>
</dbReference>
<keyword evidence="4" id="KW-1185">Reference proteome</keyword>
<sequence length="327" mass="38237">MKNIFIGIDVSNKTLDICIKENNNNTFYTIENSISSCKKFFNKFKKSSCLTYVAMENTGRYNYNLYEALEKFSFLVYVINPIHMKKSLGLVRGKNDQVDAERIVYFIEKNHMDLPQWQPNTLAIKKLKVLQTERKHRIKIKSGLLKQQCDYKLMKSMKMDKELLKLNQSLISNIDKQLKIIEHKIELIIQEDQILQDQSNRLRTIPGVGKVLTWMMITKTQGFCRINNPRKMACYAGVVPFDHQSGTSLRFKPKVSVFADKELKKVLHLAAMSAIRLDNELRVYYLRKVEEGKNKMSILNAIRNKIIHRIFALINNETIYQKDFVIS</sequence>
<name>A0ABX1QRM3_9FLAO</name>
<dbReference type="InterPro" id="IPR047650">
    <property type="entry name" value="Transpos_IS110"/>
</dbReference>
<dbReference type="NCBIfam" id="NF033542">
    <property type="entry name" value="transpos_IS110"/>
    <property type="match status" value="1"/>
</dbReference>
<dbReference type="InterPro" id="IPR003346">
    <property type="entry name" value="Transposase_20"/>
</dbReference>
<organism evidence="3 4">
    <name type="scientific">Flavobacterium solisilvae</name>
    <dbReference type="NCBI Taxonomy" id="1852019"/>
    <lineage>
        <taxon>Bacteria</taxon>
        <taxon>Pseudomonadati</taxon>
        <taxon>Bacteroidota</taxon>
        <taxon>Flavobacteriia</taxon>
        <taxon>Flavobacteriales</taxon>
        <taxon>Flavobacteriaceae</taxon>
        <taxon>Flavobacterium</taxon>
    </lineage>
</organism>
<dbReference type="EMBL" id="JAAMPT010000165">
    <property type="protein sequence ID" value="NMH23804.1"/>
    <property type="molecule type" value="Genomic_DNA"/>
</dbReference>
<dbReference type="Proteomes" id="UP000767947">
    <property type="component" value="Unassembled WGS sequence"/>
</dbReference>
<evidence type="ECO:0000313" key="4">
    <source>
        <dbReference type="Proteomes" id="UP000767947"/>
    </source>
</evidence>
<feature type="domain" description="Transposase IS110-like N-terminal" evidence="1">
    <location>
        <begin position="6"/>
        <end position="139"/>
    </location>
</feature>
<comment type="caution">
    <text evidence="3">The sequence shown here is derived from an EMBL/GenBank/DDBJ whole genome shotgun (WGS) entry which is preliminary data.</text>
</comment>
<feature type="domain" description="Transposase IS116/IS110/IS902 C-terminal" evidence="2">
    <location>
        <begin position="200"/>
        <end position="285"/>
    </location>
</feature>
<accession>A0ABX1QRM3</accession>
<protein>
    <submittedName>
        <fullName evidence="3">IS110 family transposase</fullName>
    </submittedName>
</protein>
<reference evidence="3 4" key="1">
    <citation type="submission" date="2020-02" db="EMBL/GenBank/DDBJ databases">
        <title>Flavobacterium sp. genome.</title>
        <authorList>
            <person name="Jung H.S."/>
            <person name="Baek J.H."/>
            <person name="Jeon C.O."/>
        </authorList>
    </citation>
    <scope>NUCLEOTIDE SEQUENCE [LARGE SCALE GENOMIC DNA]</scope>
    <source>
        <strain evidence="3 4">SE-s27</strain>
    </source>
</reference>
<dbReference type="PANTHER" id="PTHR33055:SF3">
    <property type="entry name" value="PUTATIVE TRANSPOSASE FOR IS117-RELATED"/>
    <property type="match status" value="1"/>
</dbReference>
<dbReference type="Pfam" id="PF01548">
    <property type="entry name" value="DEDD_Tnp_IS110"/>
    <property type="match status" value="1"/>
</dbReference>
<gene>
    <name evidence="3" type="ORF">G6042_00775</name>
</gene>
<evidence type="ECO:0000313" key="3">
    <source>
        <dbReference type="EMBL" id="NMH23804.1"/>
    </source>
</evidence>